<dbReference type="RefSeq" id="WP_115883744.1">
    <property type="nucleotide sequence ID" value="NZ_CBCSHX010000010.1"/>
</dbReference>
<evidence type="ECO:0000313" key="2">
    <source>
        <dbReference type="EMBL" id="REG26372.1"/>
    </source>
</evidence>
<sequence length="66" mass="7741">MRTKSFNPKTIGKIAFFIYLIILLAMFESADISIFLTLIMSFIFALFLSWIHFIIISEPKSYDKDE</sequence>
<name>A0A3E0B595_9STAP</name>
<dbReference type="AlphaFoldDB" id="A0A3E0B595"/>
<feature type="transmembrane region" description="Helical" evidence="1">
    <location>
        <begin position="10"/>
        <end position="27"/>
    </location>
</feature>
<keyword evidence="1" id="KW-1133">Transmembrane helix</keyword>
<comment type="caution">
    <text evidence="2">The sequence shown here is derived from an EMBL/GenBank/DDBJ whole genome shotgun (WGS) entry which is preliminary data.</text>
</comment>
<organism evidence="2 3">
    <name type="scientific">Jeotgalicoccus halotolerans</name>
    <dbReference type="NCBI Taxonomy" id="157227"/>
    <lineage>
        <taxon>Bacteria</taxon>
        <taxon>Bacillati</taxon>
        <taxon>Bacillota</taxon>
        <taxon>Bacilli</taxon>
        <taxon>Bacillales</taxon>
        <taxon>Staphylococcaceae</taxon>
        <taxon>Jeotgalicoccus</taxon>
    </lineage>
</organism>
<evidence type="ECO:0000313" key="3">
    <source>
        <dbReference type="Proteomes" id="UP000257076"/>
    </source>
</evidence>
<proteinExistence type="predicted"/>
<gene>
    <name evidence="2" type="ORF">DFR63_0013</name>
</gene>
<dbReference type="Proteomes" id="UP000257076">
    <property type="component" value="Unassembled WGS sequence"/>
</dbReference>
<evidence type="ECO:0000256" key="1">
    <source>
        <dbReference type="SAM" id="Phobius"/>
    </source>
</evidence>
<protein>
    <submittedName>
        <fullName evidence="2">Uncharacterized protein</fullName>
    </submittedName>
</protein>
<keyword evidence="1" id="KW-0472">Membrane</keyword>
<reference evidence="2 3" key="1">
    <citation type="submission" date="2018-08" db="EMBL/GenBank/DDBJ databases">
        <title>Genomic Encyclopedia of Type Strains, Phase IV (KMG-IV): sequencing the most valuable type-strain genomes for metagenomic binning, comparative biology and taxonomic classification.</title>
        <authorList>
            <person name="Goeker M."/>
        </authorList>
    </citation>
    <scope>NUCLEOTIDE SEQUENCE [LARGE SCALE GENOMIC DNA]</scope>
    <source>
        <strain evidence="2 3">DSM 17274</strain>
    </source>
</reference>
<keyword evidence="3" id="KW-1185">Reference proteome</keyword>
<feature type="transmembrane region" description="Helical" evidence="1">
    <location>
        <begin position="33"/>
        <end position="56"/>
    </location>
</feature>
<accession>A0A3E0B595</accession>
<keyword evidence="1" id="KW-0812">Transmembrane</keyword>
<dbReference type="EMBL" id="QUMW01000001">
    <property type="protein sequence ID" value="REG26372.1"/>
    <property type="molecule type" value="Genomic_DNA"/>
</dbReference>